<reference evidence="4 5" key="1">
    <citation type="submission" date="2014-09" db="EMBL/GenBank/DDBJ databases">
        <authorList>
            <person name="Magalhaes I.L.F."/>
            <person name="Oliveira U."/>
            <person name="Santos F.R."/>
            <person name="Vidigal T.H.D.A."/>
            <person name="Brescovit A.D."/>
            <person name="Santos A.J."/>
        </authorList>
    </citation>
    <scope>NUCLEOTIDE SEQUENCE [LARGE SCALE GENOMIC DNA]</scope>
</reference>
<dbReference type="InterPro" id="IPR043128">
    <property type="entry name" value="Rev_trsase/Diguanyl_cyclase"/>
</dbReference>
<dbReference type="OrthoDB" id="3341476at2759"/>
<dbReference type="SUPFAM" id="SSF56672">
    <property type="entry name" value="DNA/RNA polymerases"/>
    <property type="match status" value="1"/>
</dbReference>
<dbReference type="PROSITE" id="PS50878">
    <property type="entry name" value="RT_POL"/>
    <property type="match status" value="1"/>
</dbReference>
<dbReference type="STRING" id="401625.A0A0P1BQU8"/>
<proteinExistence type="predicted"/>
<keyword evidence="1" id="KW-0511">Multifunctional enzyme</keyword>
<dbReference type="Pfam" id="PF17919">
    <property type="entry name" value="RT_RNaseH_2"/>
    <property type="match status" value="2"/>
</dbReference>
<dbReference type="PANTHER" id="PTHR37984:SF5">
    <property type="entry name" value="PROTEIN NYNRIN-LIKE"/>
    <property type="match status" value="1"/>
</dbReference>
<evidence type="ECO:0000259" key="3">
    <source>
        <dbReference type="PROSITE" id="PS50878"/>
    </source>
</evidence>
<dbReference type="AlphaFoldDB" id="A0A0P1BQU8"/>
<feature type="domain" description="Reverse transcriptase" evidence="3">
    <location>
        <begin position="528"/>
        <end position="707"/>
    </location>
</feature>
<dbReference type="FunFam" id="3.30.70.270:FF:000026">
    <property type="entry name" value="Transposon Ty3-G Gag-Pol polyprotein"/>
    <property type="match status" value="1"/>
</dbReference>
<dbReference type="Pfam" id="PF00078">
    <property type="entry name" value="RVT_1"/>
    <property type="match status" value="1"/>
</dbReference>
<organism evidence="4 5">
    <name type="scientific">Ceraceosorus bombacis</name>
    <dbReference type="NCBI Taxonomy" id="401625"/>
    <lineage>
        <taxon>Eukaryota</taxon>
        <taxon>Fungi</taxon>
        <taxon>Dikarya</taxon>
        <taxon>Basidiomycota</taxon>
        <taxon>Ustilaginomycotina</taxon>
        <taxon>Exobasidiomycetes</taxon>
        <taxon>Ceraceosorales</taxon>
        <taxon>Ceraceosoraceae</taxon>
        <taxon>Ceraceosorus</taxon>
    </lineage>
</organism>
<dbReference type="CDD" id="cd01647">
    <property type="entry name" value="RT_LTR"/>
    <property type="match status" value="1"/>
</dbReference>
<dbReference type="InterPro" id="IPR050951">
    <property type="entry name" value="Retrovirus_Pol_polyprotein"/>
</dbReference>
<dbReference type="Gene3D" id="3.30.70.270">
    <property type="match status" value="2"/>
</dbReference>
<accession>A0A0P1BQU8</accession>
<evidence type="ECO:0000313" key="4">
    <source>
        <dbReference type="EMBL" id="CEH18636.1"/>
    </source>
</evidence>
<dbReference type="EMBL" id="CCYA01000276">
    <property type="protein sequence ID" value="CEH18636.1"/>
    <property type="molecule type" value="Genomic_DNA"/>
</dbReference>
<dbReference type="Gene3D" id="3.10.10.10">
    <property type="entry name" value="HIV Type 1 Reverse Transcriptase, subunit A, domain 1"/>
    <property type="match status" value="1"/>
</dbReference>
<dbReference type="InterPro" id="IPR041577">
    <property type="entry name" value="RT_RNaseH_2"/>
</dbReference>
<protein>
    <submittedName>
        <fullName evidence="4">Retrotransposon nucleocapsid protein</fullName>
    </submittedName>
</protein>
<keyword evidence="5" id="KW-1185">Reference proteome</keyword>
<name>A0A0P1BQU8_9BASI</name>
<evidence type="ECO:0000313" key="5">
    <source>
        <dbReference type="Proteomes" id="UP000054845"/>
    </source>
</evidence>
<feature type="region of interest" description="Disordered" evidence="2">
    <location>
        <begin position="183"/>
        <end position="264"/>
    </location>
</feature>
<dbReference type="PANTHER" id="PTHR37984">
    <property type="entry name" value="PROTEIN CBG26694"/>
    <property type="match status" value="1"/>
</dbReference>
<dbReference type="GO" id="GO:0003824">
    <property type="term" value="F:catalytic activity"/>
    <property type="evidence" value="ECO:0007669"/>
    <property type="project" value="UniProtKB-KW"/>
</dbReference>
<sequence length="916" mass="102169">MSAGGPRLKLERWDGKRETLERFLDNCLHVFHFTGLEYREWAAYAQAHINGMPGDTLVQERRGWADRQLSIWMGRPVGPDLGSGHLFDWHKFTSYLREVWGDNRMYSSALHKLGEIYQRGLVDEYVGRFRALAVTAEAQPERTLLNFFQRGLNTELRRRLAHMDDARLSSYISAAIREDRKVREEREDAARWRSSSKTSTTSTNAVATVRRSAAEAAPGPSRLAPRGGNAPRPSPVAGITAEQYRQRSESNLGHLCGSPDHRRANCPRRNKAAMLQLMAAKLDHEDEQRKLEAGRSAPSTGPAELWDVFSAAATNAVGSQDDLPRGRVENGKVVLPRHPHKTAYECIVKVNGTTDAATLIDGGCTSSIVLPELVLRAGLSTIPIPPLAGSERPFQLCGLRQLLLEASHSDQPIGRFTLAKLDRAIALEDQSASLASLACFAGETGETGDTVATAPKGDQKPSPAQLVPPKYHEYLDVFNPVEASQLPPHRPFDHKIELKAGKHPPFGPLYPLSARELTELWEYLDTMLANGFIRRSTSPAAAPILFVPKKDGSMRLCVDYRGLNAITVKDCYPIPLIDEQLDRLSRAVRMTKLDLLGAYNLLRIREGDKWKTAFRTRYGLFEYLVMPFGLCNAPSTFQALMNYVFWDMLDITVLIYLDDILIYMAKGVDHDAVVREVLKRLQQYRLFAKASKCEFDVEEVEYLGFLASTKGVRMDLKRVQTICDWPAPKNVHELQVFLGYANYYRRFIPAYSRVIAPLTDLLKGKAVRPIAWEDAQQKAFDALKDAFTRKPLLQHYNPTLPVLLETDASNHAIAATLSQPHGSPVLPVSLAKQASDAKQETIVWHPVAYRSRKLNSAQCNYEIHDKELLAIVDALPGLDGATSTVEPPPGGLQLRHPLQVRIAMSGGWPYSPAGHA</sequence>
<dbReference type="Proteomes" id="UP000054845">
    <property type="component" value="Unassembled WGS sequence"/>
</dbReference>
<dbReference type="InterPro" id="IPR000477">
    <property type="entry name" value="RT_dom"/>
</dbReference>
<dbReference type="InterPro" id="IPR043502">
    <property type="entry name" value="DNA/RNA_pol_sf"/>
</dbReference>
<evidence type="ECO:0000256" key="2">
    <source>
        <dbReference type="SAM" id="MobiDB-lite"/>
    </source>
</evidence>
<feature type="compositionally biased region" description="Low complexity" evidence="2">
    <location>
        <begin position="192"/>
        <end position="211"/>
    </location>
</feature>
<evidence type="ECO:0000256" key="1">
    <source>
        <dbReference type="ARBA" id="ARBA00023268"/>
    </source>
</evidence>